<comment type="similarity">
    <text evidence="3">Belongs to the inositol 1,4,5-trisphosphate 5-phosphatase type I family.</text>
</comment>
<dbReference type="GO" id="GO:0030425">
    <property type="term" value="C:dendrite"/>
    <property type="evidence" value="ECO:0007669"/>
    <property type="project" value="Ensembl"/>
</dbReference>
<dbReference type="CDD" id="cd09092">
    <property type="entry name" value="INPP5A"/>
    <property type="match status" value="1"/>
</dbReference>
<dbReference type="GO" id="GO:0042731">
    <property type="term" value="F:PH domain binding"/>
    <property type="evidence" value="ECO:0007669"/>
    <property type="project" value="Ensembl"/>
</dbReference>
<keyword evidence="6" id="KW-1185">Reference proteome</keyword>
<dbReference type="InterPro" id="IPR000300">
    <property type="entry name" value="IPPc"/>
</dbReference>
<organism evidence="5 6">
    <name type="scientific">Coturnix japonica</name>
    <name type="common">Japanese quail</name>
    <name type="synonym">Coturnix coturnix japonica</name>
    <dbReference type="NCBI Taxonomy" id="93934"/>
    <lineage>
        <taxon>Eukaryota</taxon>
        <taxon>Metazoa</taxon>
        <taxon>Chordata</taxon>
        <taxon>Craniata</taxon>
        <taxon>Vertebrata</taxon>
        <taxon>Euteleostomi</taxon>
        <taxon>Archelosauria</taxon>
        <taxon>Archosauria</taxon>
        <taxon>Dinosauria</taxon>
        <taxon>Saurischia</taxon>
        <taxon>Theropoda</taxon>
        <taxon>Coelurosauria</taxon>
        <taxon>Aves</taxon>
        <taxon>Neognathae</taxon>
        <taxon>Galloanserae</taxon>
        <taxon>Galliformes</taxon>
        <taxon>Phasianidae</taxon>
        <taxon>Perdicinae</taxon>
        <taxon>Coturnix</taxon>
    </lineage>
</organism>
<dbReference type="Pfam" id="PF22669">
    <property type="entry name" value="Exo_endo_phos2"/>
    <property type="match status" value="1"/>
</dbReference>
<dbReference type="PANTHER" id="PTHR12997:SF2">
    <property type="entry name" value="INOSITOL POLYPHOSPHATE-5-PHOSPHATASE A"/>
    <property type="match status" value="1"/>
</dbReference>
<dbReference type="GO" id="GO:1900737">
    <property type="term" value="P:negative regulation of phospholipase C-activating G protein-coupled receptor signaling pathway"/>
    <property type="evidence" value="ECO:0007669"/>
    <property type="project" value="Ensembl"/>
</dbReference>
<reference evidence="5" key="2">
    <citation type="submission" date="2025-08" db="UniProtKB">
        <authorList>
            <consortium name="Ensembl"/>
        </authorList>
    </citation>
    <scope>IDENTIFICATION</scope>
</reference>
<evidence type="ECO:0000313" key="6">
    <source>
        <dbReference type="Proteomes" id="UP000694412"/>
    </source>
</evidence>
<dbReference type="GO" id="GO:0052659">
    <property type="term" value="F:inositol-1,3,4,5-tetrakisphosphate 5-phosphatase activity"/>
    <property type="evidence" value="ECO:0007669"/>
    <property type="project" value="Ensembl"/>
</dbReference>
<dbReference type="AlphaFoldDB" id="A0A8C2SZ35"/>
<dbReference type="GO" id="GO:0043647">
    <property type="term" value="P:inositol phosphate metabolic process"/>
    <property type="evidence" value="ECO:0007669"/>
    <property type="project" value="Ensembl"/>
</dbReference>
<evidence type="ECO:0000256" key="1">
    <source>
        <dbReference type="ARBA" id="ARBA00012997"/>
    </source>
</evidence>
<reference evidence="5" key="3">
    <citation type="submission" date="2025-09" db="UniProtKB">
        <authorList>
            <consortium name="Ensembl"/>
        </authorList>
    </citation>
    <scope>IDENTIFICATION</scope>
</reference>
<dbReference type="GO" id="GO:0046856">
    <property type="term" value="P:phosphatidylinositol dephosphorylation"/>
    <property type="evidence" value="ECO:0007669"/>
    <property type="project" value="InterPro"/>
</dbReference>
<dbReference type="InterPro" id="IPR039737">
    <property type="entry name" value="INPP5A"/>
</dbReference>
<evidence type="ECO:0000313" key="5">
    <source>
        <dbReference type="Ensembl" id="ENSCJPP00005004156.1"/>
    </source>
</evidence>
<reference evidence="5" key="1">
    <citation type="submission" date="2015-11" db="EMBL/GenBank/DDBJ databases">
        <authorList>
            <consortium name="International Coturnix japonica Genome Analysis Consortium"/>
            <person name="Warren W."/>
            <person name="Burt D.W."/>
            <person name="Antin P.B."/>
            <person name="Lanford R."/>
            <person name="Gros J."/>
            <person name="Wilson R.K."/>
        </authorList>
    </citation>
    <scope>NUCLEOTIDE SEQUENCE [LARGE SCALE GENOMIC DNA]</scope>
</reference>
<protein>
    <recommendedName>
        <fullName evidence="1">inositol-polyphosphate 5-phosphatase</fullName>
        <ecNumber evidence="1">3.1.3.56</ecNumber>
    </recommendedName>
</protein>
<dbReference type="GO" id="GO:0052658">
    <property type="term" value="F:inositol-1,4,5-trisphosphate 5-phosphatase activity"/>
    <property type="evidence" value="ECO:0007669"/>
    <property type="project" value="Ensembl"/>
</dbReference>
<evidence type="ECO:0000256" key="2">
    <source>
        <dbReference type="ARBA" id="ARBA00022801"/>
    </source>
</evidence>
<dbReference type="InterPro" id="IPR036691">
    <property type="entry name" value="Endo/exonu/phosph_ase_sf"/>
</dbReference>
<dbReference type="GO" id="GO:0050849">
    <property type="term" value="P:negative regulation of calcium-mediated signaling"/>
    <property type="evidence" value="ECO:0007669"/>
    <property type="project" value="Ensembl"/>
</dbReference>
<keyword evidence="2" id="KW-0378">Hydrolase</keyword>
<name>A0A8C2SZ35_COTJA</name>
<dbReference type="PANTHER" id="PTHR12997">
    <property type="entry name" value="TYPE I INOSITOL-1,4,5-TRISPHOSPHATE 5-PHOSPHATASE"/>
    <property type="match status" value="1"/>
</dbReference>
<dbReference type="EC" id="3.1.3.56" evidence="1"/>
<sequence>MAVKGAAAGAGVLLVTANVGSLFDDPENLQKNWLREFYQVVHAHKPHFMALHCQEFGGKNYEASMSHVDKFVKELLSSDAMKDYNRARVYLDENYKSQEHFTALGSFYFLHESLKNIYQFDFKAKKYKKVTGKEIYSDTLESTPMLEKEKFPQDYFPECKWSRKGFIRTRWCITDCAFDLVNIHLFHDASNLIAWETSPSVYSGIRHKALGYVLDRHLFSLRGYDDTRMNRNCSVHVLLCRRFCDTTSAGFSDRQRTQQGLRRIIDQRFEKVSYFVFGDFNFRLDAKAVVETLCAKATMQTVRAADTNEVVKLIFRESDNDRKVMLQLEKKLFDYFNQDVFRDNNGTALLEFDRELSVFKDRLYELDISFPPSYPYSEDSSQGKQYMNTRCPAWCDRILMSHSAKELILKSENDEKIVIYDHIGPNVCMGDHKPVFLSFRIAAGAGKPIANVHKCCVVQ</sequence>
<gene>
    <name evidence="5" type="primary">INPP5A</name>
</gene>
<dbReference type="Ensembl" id="ENSCJPT00005007063.1">
    <property type="protein sequence ID" value="ENSCJPP00005004156.1"/>
    <property type="gene ID" value="ENSCJPG00005004193.1"/>
</dbReference>
<evidence type="ECO:0000256" key="3">
    <source>
        <dbReference type="ARBA" id="ARBA00023599"/>
    </source>
</evidence>
<dbReference type="GeneTree" id="ENSGT00390000015226"/>
<accession>A0A8C2SZ35</accession>
<dbReference type="GO" id="GO:0005886">
    <property type="term" value="C:plasma membrane"/>
    <property type="evidence" value="ECO:0007669"/>
    <property type="project" value="Ensembl"/>
</dbReference>
<dbReference type="SUPFAM" id="SSF56219">
    <property type="entry name" value="DNase I-like"/>
    <property type="match status" value="1"/>
</dbReference>
<feature type="domain" description="Inositol polyphosphate-related phosphatase" evidence="4">
    <location>
        <begin position="8"/>
        <end position="447"/>
    </location>
</feature>
<dbReference type="Gene3D" id="3.60.10.10">
    <property type="entry name" value="Endonuclease/exonuclease/phosphatase"/>
    <property type="match status" value="1"/>
</dbReference>
<dbReference type="Proteomes" id="UP000694412">
    <property type="component" value="Chromosome 6"/>
</dbReference>
<evidence type="ECO:0000259" key="4">
    <source>
        <dbReference type="SMART" id="SM00128"/>
    </source>
</evidence>
<dbReference type="SMART" id="SM00128">
    <property type="entry name" value="IPPc"/>
    <property type="match status" value="1"/>
</dbReference>
<proteinExistence type="inferred from homology"/>